<dbReference type="InterPro" id="IPR002164">
    <property type="entry name" value="NAP_family"/>
</dbReference>
<evidence type="ECO:0000256" key="3">
    <source>
        <dbReference type="SAM" id="MobiDB-lite"/>
    </source>
</evidence>
<accession>A0A5J4YS41</accession>
<feature type="region of interest" description="Disordered" evidence="3">
    <location>
        <begin position="285"/>
        <end position="363"/>
    </location>
</feature>
<comment type="caution">
    <text evidence="4">The sequence shown here is derived from an EMBL/GenBank/DDBJ whole genome shotgun (WGS) entry which is preliminary data.</text>
</comment>
<dbReference type="OMA" id="CTIEWKE"/>
<sequence length="363" mass="39832">MDGSSKAAYEQALAAALAGANVSGMVDGSGDGALGAAGVTGAPAFEPRNEDEALAVEELVKIQEEFDAKQAEEDAAVKQLRRSFVPHFDAVLEKRTQAVNSGKVEDFWLRTLLNCPTVADNITDKDEEVLKYLTCIRKKDDALESSEQSPVADGSFTLFFDFKENPFFKNTSLSKSYIMDNEQWSDTLSGVKGTKIEWKEGKNVTVKVVRKTIKGKGKNNSRTISKLEPCDSFFNFFQPPQTPAPGSLDPELEAQVSDLLEADFEVGDLIGSEIVPNAIRWFLGEAKEDSEEDEDYGDDYLDPDEDDDFDDDDVDDEDEDEDEDEDVPVRPRGKKGGAKSSGRNGAPAPLLDPATTQEECKQQ</sequence>
<dbReference type="AlphaFoldDB" id="A0A5J4YS41"/>
<dbReference type="GO" id="GO:0005634">
    <property type="term" value="C:nucleus"/>
    <property type="evidence" value="ECO:0007669"/>
    <property type="project" value="InterPro"/>
</dbReference>
<feature type="compositionally biased region" description="Acidic residues" evidence="3">
    <location>
        <begin position="288"/>
        <end position="326"/>
    </location>
</feature>
<dbReference type="Gene3D" id="3.30.1120.90">
    <property type="entry name" value="Nucleosome assembly protein"/>
    <property type="match status" value="1"/>
</dbReference>
<dbReference type="Proteomes" id="UP000324585">
    <property type="component" value="Unassembled WGS sequence"/>
</dbReference>
<dbReference type="OrthoDB" id="27325at2759"/>
<reference evidence="5" key="1">
    <citation type="journal article" date="2019" name="Nat. Commun.">
        <title>Expansion of phycobilisome linker gene families in mesophilic red algae.</title>
        <authorList>
            <person name="Lee J."/>
            <person name="Kim D."/>
            <person name="Bhattacharya D."/>
            <person name="Yoon H.S."/>
        </authorList>
    </citation>
    <scope>NUCLEOTIDE SEQUENCE [LARGE SCALE GENOMIC DNA]</scope>
    <source>
        <strain evidence="5">CCMP 1328</strain>
    </source>
</reference>
<comment type="similarity">
    <text evidence="1 2">Belongs to the nucleosome assembly protein (NAP) family.</text>
</comment>
<dbReference type="PANTHER" id="PTHR11875">
    <property type="entry name" value="TESTIS-SPECIFIC Y-ENCODED PROTEIN"/>
    <property type="match status" value="1"/>
</dbReference>
<evidence type="ECO:0000313" key="5">
    <source>
        <dbReference type="Proteomes" id="UP000324585"/>
    </source>
</evidence>
<dbReference type="InterPro" id="IPR037231">
    <property type="entry name" value="NAP-like_sf"/>
</dbReference>
<evidence type="ECO:0000256" key="1">
    <source>
        <dbReference type="ARBA" id="ARBA00009947"/>
    </source>
</evidence>
<organism evidence="4 5">
    <name type="scientific">Porphyridium purpureum</name>
    <name type="common">Red alga</name>
    <name type="synonym">Porphyridium cruentum</name>
    <dbReference type="NCBI Taxonomy" id="35688"/>
    <lineage>
        <taxon>Eukaryota</taxon>
        <taxon>Rhodophyta</taxon>
        <taxon>Bangiophyceae</taxon>
        <taxon>Porphyridiales</taxon>
        <taxon>Porphyridiaceae</taxon>
        <taxon>Porphyridium</taxon>
    </lineage>
</organism>
<gene>
    <name evidence="4" type="ORF">FVE85_4867</name>
</gene>
<dbReference type="EMBL" id="VRMN01000006">
    <property type="protein sequence ID" value="KAA8493730.1"/>
    <property type="molecule type" value="Genomic_DNA"/>
</dbReference>
<name>A0A5J4YS41_PORPP</name>
<protein>
    <submittedName>
        <fullName evidence="4">Nucleosome assembly protein 1,2</fullName>
    </submittedName>
</protein>
<proteinExistence type="inferred from homology"/>
<keyword evidence="5" id="KW-1185">Reference proteome</keyword>
<dbReference type="SUPFAM" id="SSF143113">
    <property type="entry name" value="NAP-like"/>
    <property type="match status" value="1"/>
</dbReference>
<dbReference type="Pfam" id="PF00956">
    <property type="entry name" value="NAP"/>
    <property type="match status" value="1"/>
</dbReference>
<dbReference type="GO" id="GO:0006334">
    <property type="term" value="P:nucleosome assembly"/>
    <property type="evidence" value="ECO:0007669"/>
    <property type="project" value="InterPro"/>
</dbReference>
<evidence type="ECO:0000256" key="2">
    <source>
        <dbReference type="RuleBase" id="RU003876"/>
    </source>
</evidence>
<evidence type="ECO:0000313" key="4">
    <source>
        <dbReference type="EMBL" id="KAA8493730.1"/>
    </source>
</evidence>